<protein>
    <submittedName>
        <fullName evidence="1">36845_t:CDS:1</fullName>
    </submittedName>
</protein>
<gene>
    <name evidence="1" type="ORF">RPERSI_LOCUS27567</name>
</gene>
<dbReference type="Proteomes" id="UP000789920">
    <property type="component" value="Unassembled WGS sequence"/>
</dbReference>
<keyword evidence="2" id="KW-1185">Reference proteome</keyword>
<reference evidence="1" key="1">
    <citation type="submission" date="2021-06" db="EMBL/GenBank/DDBJ databases">
        <authorList>
            <person name="Kallberg Y."/>
            <person name="Tangrot J."/>
            <person name="Rosling A."/>
        </authorList>
    </citation>
    <scope>NUCLEOTIDE SEQUENCE</scope>
    <source>
        <strain evidence="1">MA461A</strain>
    </source>
</reference>
<feature type="non-terminal residue" evidence="1">
    <location>
        <position position="111"/>
    </location>
</feature>
<sequence>IAENVYYPQKYNKADREKLVQAAKKTGIYEFIAKLPHGFDTVLREGGADLSEGQKQQISAMKMFIDDYDIYILDEILSNVHPNLKGIVLENIFSKLKGKTVLVIDHHYEIF</sequence>
<feature type="non-terminal residue" evidence="1">
    <location>
        <position position="1"/>
    </location>
</feature>
<evidence type="ECO:0000313" key="1">
    <source>
        <dbReference type="EMBL" id="CAG8829696.1"/>
    </source>
</evidence>
<dbReference type="EMBL" id="CAJVQC010097731">
    <property type="protein sequence ID" value="CAG8829696.1"/>
    <property type="molecule type" value="Genomic_DNA"/>
</dbReference>
<comment type="caution">
    <text evidence="1">The sequence shown here is derived from an EMBL/GenBank/DDBJ whole genome shotgun (WGS) entry which is preliminary data.</text>
</comment>
<accession>A0ACA9S7M5</accession>
<organism evidence="1 2">
    <name type="scientific">Racocetra persica</name>
    <dbReference type="NCBI Taxonomy" id="160502"/>
    <lineage>
        <taxon>Eukaryota</taxon>
        <taxon>Fungi</taxon>
        <taxon>Fungi incertae sedis</taxon>
        <taxon>Mucoromycota</taxon>
        <taxon>Glomeromycotina</taxon>
        <taxon>Glomeromycetes</taxon>
        <taxon>Diversisporales</taxon>
        <taxon>Gigasporaceae</taxon>
        <taxon>Racocetra</taxon>
    </lineage>
</organism>
<proteinExistence type="predicted"/>
<name>A0ACA9S7M5_9GLOM</name>
<evidence type="ECO:0000313" key="2">
    <source>
        <dbReference type="Proteomes" id="UP000789920"/>
    </source>
</evidence>